<reference evidence="2 3" key="1">
    <citation type="journal article" date="2010" name="J. Bacteriol.">
        <title>Short-term signatures of evolutionary change in the Salmonella enterica serovar typhimurium 14028 genome.</title>
        <authorList>
            <person name="Jarvik T."/>
            <person name="Smillie C."/>
            <person name="Groisman E.A."/>
            <person name="Ochman H."/>
        </authorList>
    </citation>
    <scope>NUCLEOTIDE SEQUENCE [LARGE SCALE GENOMIC DNA]</scope>
    <source>
        <strain evidence="3">14028s / SGSC 2262</strain>
    </source>
</reference>
<evidence type="ECO:0000256" key="1">
    <source>
        <dbReference type="SAM" id="MobiDB-lite"/>
    </source>
</evidence>
<evidence type="ECO:0000313" key="3">
    <source>
        <dbReference type="Proteomes" id="UP000002695"/>
    </source>
</evidence>
<feature type="compositionally biased region" description="Polar residues" evidence="1">
    <location>
        <begin position="20"/>
        <end position="37"/>
    </location>
</feature>
<dbReference type="PATRIC" id="fig|588858.6.peg.1503"/>
<dbReference type="EMBL" id="CP001363">
    <property type="protein sequence ID" value="ACY88024.1"/>
    <property type="molecule type" value="Genomic_DNA"/>
</dbReference>
<accession>A0A0F6B0J7</accession>
<dbReference type="HOGENOM" id="CLU_3348424_0_0_6"/>
<dbReference type="AlphaFoldDB" id="A0A0F6B0J7"/>
<sequence length="37" mass="3885">MPDDASFIRPDPLKSLPLSDKSTVSDTITGGKNANPV</sequence>
<protein>
    <submittedName>
        <fullName evidence="2">Uncharacterized protein</fullName>
    </submittedName>
</protein>
<proteinExistence type="predicted"/>
<gene>
    <name evidence="2" type="ordered locus">STM14_1545</name>
</gene>
<organism evidence="2 3">
    <name type="scientific">Salmonella typhimurium (strain 14028s / SGSC 2262)</name>
    <dbReference type="NCBI Taxonomy" id="588858"/>
    <lineage>
        <taxon>Bacteria</taxon>
        <taxon>Pseudomonadati</taxon>
        <taxon>Pseudomonadota</taxon>
        <taxon>Gammaproteobacteria</taxon>
        <taxon>Enterobacterales</taxon>
        <taxon>Enterobacteriaceae</taxon>
        <taxon>Salmonella</taxon>
    </lineage>
</organism>
<evidence type="ECO:0000313" key="2">
    <source>
        <dbReference type="EMBL" id="ACY88024.1"/>
    </source>
</evidence>
<name>A0A0F6B0J7_SALT1</name>
<dbReference type="KEGG" id="seo:STM14_1545"/>
<feature type="region of interest" description="Disordered" evidence="1">
    <location>
        <begin position="1"/>
        <end position="37"/>
    </location>
</feature>
<dbReference type="Proteomes" id="UP000002695">
    <property type="component" value="Chromosome"/>
</dbReference>
<keyword evidence="3" id="KW-1185">Reference proteome</keyword>